<dbReference type="RefSeq" id="WP_199040561.1">
    <property type="nucleotide sequence ID" value="NZ_JAELXS010000010.1"/>
</dbReference>
<evidence type="ECO:0000313" key="1">
    <source>
        <dbReference type="EMBL" id="MBJ6123337.1"/>
    </source>
</evidence>
<dbReference type="EMBL" id="JAELXS010000010">
    <property type="protein sequence ID" value="MBJ6123337.1"/>
    <property type="molecule type" value="Genomic_DNA"/>
</dbReference>
<dbReference type="InterPro" id="IPR012334">
    <property type="entry name" value="Pectin_lyas_fold"/>
</dbReference>
<comment type="caution">
    <text evidence="1">The sequence shown here is derived from an EMBL/GenBank/DDBJ whole genome shotgun (WGS) entry which is preliminary data.</text>
</comment>
<evidence type="ECO:0008006" key="3">
    <source>
        <dbReference type="Google" id="ProtNLM"/>
    </source>
</evidence>
<dbReference type="InterPro" id="IPR011050">
    <property type="entry name" value="Pectin_lyase_fold/virulence"/>
</dbReference>
<dbReference type="InterPro" id="IPR006311">
    <property type="entry name" value="TAT_signal"/>
</dbReference>
<keyword evidence="2" id="KW-1185">Reference proteome</keyword>
<protein>
    <recommendedName>
        <fullName evidence="3">Pectate lyase superfamily protein domain-containing protein</fullName>
    </recommendedName>
</protein>
<reference evidence="2" key="1">
    <citation type="submission" date="2020-12" db="EMBL/GenBank/DDBJ databases">
        <title>Hymenobacter sp.</title>
        <authorList>
            <person name="Kim M.K."/>
        </authorList>
    </citation>
    <scope>NUCLEOTIDE SEQUENCE [LARGE SCALE GENOMIC DNA]</scope>
    <source>
        <strain evidence="2">BT553</strain>
    </source>
</reference>
<dbReference type="Proteomes" id="UP000640426">
    <property type="component" value="Unassembled WGS sequence"/>
</dbReference>
<dbReference type="SUPFAM" id="SSF51126">
    <property type="entry name" value="Pectin lyase-like"/>
    <property type="match status" value="1"/>
</dbReference>
<sequence>MTQDNSALPSRRTLLGRAGAALTLPLVGEQSSAKANTGPVRTLASLADLAKPTGAEGVGTQDGNLALVVAALPLFAQAHGIVGDGRTDDTRAVQAFLDLCANTGGRIAYFGALIVRITGPLKSRGVGIVFEPASYGAAGAPGFLASGTGYTVLTVLGSVADFCVTVTGDGTIGIPEDGRIVDDRRPRINGIAFGSDDEPFAMSTVRSVRVNNLAGFGVRHAQCWDSTFLSVSVERCGRDGIYAFEIAGDDRRTCNETTWTRIHVEQAVGGAIRVDPGALSCSFVKIHSERSIAHKGVLTWLLGGACTYDSVRLSAMNPAEATLTVTGNQTDFRNLRAEGGIPVTVDASGGSVNFHNPGAVLQPASNQNGIVNVIGGVVSVNGMGGDWHLSGCRIDRLEVGFMSPGISSTLTGCIVRELVPQRGSDQGELSLSATRVASGTISGAGRLRALRLRNGSQLVPAAGTLACADQTIEVDASSRVEGNVVLQNVALRLTGMITGNLTVRGPVHDVRADDNAVVKGAVSGWGAPSVPGAPGAWSVNLATTDDQLAKTGRMVIGWRYGAGAWRPVQLDIRG</sequence>
<dbReference type="Gene3D" id="2.160.20.10">
    <property type="entry name" value="Single-stranded right-handed beta-helix, Pectin lyase-like"/>
    <property type="match status" value="1"/>
</dbReference>
<evidence type="ECO:0000313" key="2">
    <source>
        <dbReference type="Proteomes" id="UP000640426"/>
    </source>
</evidence>
<accession>A0ABS0XTH7</accession>
<organism evidence="1 2">
    <name type="scientific">Sphingomonas mollis</name>
    <dbReference type="NCBI Taxonomy" id="2795726"/>
    <lineage>
        <taxon>Bacteria</taxon>
        <taxon>Pseudomonadati</taxon>
        <taxon>Pseudomonadota</taxon>
        <taxon>Alphaproteobacteria</taxon>
        <taxon>Sphingomonadales</taxon>
        <taxon>Sphingomonadaceae</taxon>
        <taxon>Sphingomonas</taxon>
    </lineage>
</organism>
<name>A0ABS0XTH7_9SPHN</name>
<gene>
    <name evidence="1" type="ORF">JAO74_16235</name>
</gene>
<dbReference type="PROSITE" id="PS51318">
    <property type="entry name" value="TAT"/>
    <property type="match status" value="1"/>
</dbReference>
<proteinExistence type="predicted"/>